<feature type="non-terminal residue" evidence="2">
    <location>
        <position position="1"/>
    </location>
</feature>
<evidence type="ECO:0000256" key="1">
    <source>
        <dbReference type="ARBA" id="ARBA00006484"/>
    </source>
</evidence>
<dbReference type="Proteomes" id="UP000297749">
    <property type="component" value="Unassembled WGS sequence"/>
</dbReference>
<name>A0A659QQL5_SALET</name>
<accession>A0A659QQL5</accession>
<comment type="caution">
    <text evidence="2">The sequence shown here is derived from an EMBL/GenBank/DDBJ whole genome shotgun (WGS) entry which is preliminary data.</text>
</comment>
<evidence type="ECO:0000313" key="3">
    <source>
        <dbReference type="Proteomes" id="UP000297749"/>
    </source>
</evidence>
<protein>
    <submittedName>
        <fullName evidence="2">Short-chain dehydrogenase</fullName>
    </submittedName>
</protein>
<dbReference type="GO" id="GO:0030497">
    <property type="term" value="P:fatty acid elongation"/>
    <property type="evidence" value="ECO:0007669"/>
    <property type="project" value="TreeGrafter"/>
</dbReference>
<dbReference type="AlphaFoldDB" id="A0A659QQL5"/>
<evidence type="ECO:0000313" key="2">
    <source>
        <dbReference type="EMBL" id="TGC87393.1"/>
    </source>
</evidence>
<dbReference type="InterPro" id="IPR036291">
    <property type="entry name" value="NAD(P)-bd_dom_sf"/>
</dbReference>
<dbReference type="InterPro" id="IPR002347">
    <property type="entry name" value="SDR_fam"/>
</dbReference>
<dbReference type="PANTHER" id="PTHR42760">
    <property type="entry name" value="SHORT-CHAIN DEHYDROGENASES/REDUCTASES FAMILY MEMBER"/>
    <property type="match status" value="1"/>
</dbReference>
<organism evidence="2 3">
    <name type="scientific">Salmonella enterica subsp. enterica serovar Wilhelmsburg</name>
    <dbReference type="NCBI Taxonomy" id="1960126"/>
    <lineage>
        <taxon>Bacteria</taxon>
        <taxon>Pseudomonadati</taxon>
        <taxon>Pseudomonadota</taxon>
        <taxon>Gammaproteobacteria</taxon>
        <taxon>Enterobacterales</taxon>
        <taxon>Enterobacteriaceae</taxon>
        <taxon>Salmonella</taxon>
    </lineage>
</organism>
<reference evidence="2 3" key="1">
    <citation type="submission" date="2018-03" db="EMBL/GenBank/DDBJ databases">
        <title>Non-Typhoidal Salmonella genome sequencing and assembly.</title>
        <authorList>
            <person name="Matchawe C."/>
        </authorList>
    </citation>
    <scope>NUCLEOTIDE SEQUENCE [LARGE SCALE GENOMIC DNA]</scope>
    <source>
        <strain evidence="2 3">32eva</strain>
    </source>
</reference>
<dbReference type="Pfam" id="PF13561">
    <property type="entry name" value="adh_short_C2"/>
    <property type="match status" value="1"/>
</dbReference>
<dbReference type="PANTHER" id="PTHR42760:SF135">
    <property type="entry name" value="BLL7886 PROTEIN"/>
    <property type="match status" value="1"/>
</dbReference>
<gene>
    <name evidence="2" type="ORF">C9F04_09610</name>
</gene>
<proteinExistence type="inferred from homology"/>
<dbReference type="PRINTS" id="PR00081">
    <property type="entry name" value="GDHRDH"/>
</dbReference>
<sequence length="103" mass="10886">PLWLTDRPYRAAKRGGRGLARALAREPGPDNVRVNCITPGLIQTDITAGKLTDEMTANILAGIPMNRLGDAVDIARAALFLGSDLASYSTGITLDVNGGMLIH</sequence>
<dbReference type="EMBL" id="PYKF01000318">
    <property type="protein sequence ID" value="TGC87393.1"/>
    <property type="molecule type" value="Genomic_DNA"/>
</dbReference>
<comment type="similarity">
    <text evidence="1">Belongs to the short-chain dehydrogenases/reductases (SDR) family.</text>
</comment>
<dbReference type="GO" id="GO:0016616">
    <property type="term" value="F:oxidoreductase activity, acting on the CH-OH group of donors, NAD or NADP as acceptor"/>
    <property type="evidence" value="ECO:0007669"/>
    <property type="project" value="TreeGrafter"/>
</dbReference>
<dbReference type="SUPFAM" id="SSF51735">
    <property type="entry name" value="NAD(P)-binding Rossmann-fold domains"/>
    <property type="match status" value="1"/>
</dbReference>
<dbReference type="Gene3D" id="3.40.50.720">
    <property type="entry name" value="NAD(P)-binding Rossmann-like Domain"/>
    <property type="match status" value="1"/>
</dbReference>